<organism evidence="2 3">
    <name type="scientific">Roseibium litorale</name>
    <dbReference type="NCBI Taxonomy" id="2803841"/>
    <lineage>
        <taxon>Bacteria</taxon>
        <taxon>Pseudomonadati</taxon>
        <taxon>Pseudomonadota</taxon>
        <taxon>Alphaproteobacteria</taxon>
        <taxon>Hyphomicrobiales</taxon>
        <taxon>Stappiaceae</taxon>
        <taxon>Roseibium</taxon>
    </lineage>
</organism>
<keyword evidence="3" id="KW-1185">Reference proteome</keyword>
<protein>
    <submittedName>
        <fullName evidence="2">Uncharacterized protein</fullName>
    </submittedName>
</protein>
<sequence length="120" mass="13165">MSKLVFGMRDWTYARVLGMAALGYDPEDIAFECGQPRPKVLLALREAGKLPASHYARNIAALADAARQELNRPRQVRLPPVRLELQDPVSITAALFGDPPKGRSALDMKRAAEAAKGERP</sequence>
<evidence type="ECO:0000313" key="3">
    <source>
        <dbReference type="Proteomes" id="UP000632063"/>
    </source>
</evidence>
<evidence type="ECO:0000313" key="2">
    <source>
        <dbReference type="EMBL" id="MBD8890172.1"/>
    </source>
</evidence>
<dbReference type="RefSeq" id="WP_192145678.1">
    <property type="nucleotide sequence ID" value="NZ_JACYXI010000001.1"/>
</dbReference>
<feature type="region of interest" description="Disordered" evidence="1">
    <location>
        <begin position="98"/>
        <end position="120"/>
    </location>
</feature>
<reference evidence="2 3" key="2">
    <citation type="journal article" date="2021" name="Int. J. Syst. Evol. Microbiol.">
        <title>Roseibium litorale sp. nov., isolated from a tidal flat sediment and proposal for the reclassification of Labrenzia polysiphoniae as Roseibium polysiphoniae comb. nov.</title>
        <authorList>
            <person name="Liu Y."/>
            <person name="Pei T."/>
            <person name="Du J."/>
            <person name="Chao M."/>
            <person name="Deng M.R."/>
            <person name="Zhu H."/>
        </authorList>
    </citation>
    <scope>NUCLEOTIDE SEQUENCE [LARGE SCALE GENOMIC DNA]</scope>
    <source>
        <strain evidence="2 3">4C16A</strain>
    </source>
</reference>
<feature type="compositionally biased region" description="Basic and acidic residues" evidence="1">
    <location>
        <begin position="100"/>
        <end position="120"/>
    </location>
</feature>
<evidence type="ECO:0000256" key="1">
    <source>
        <dbReference type="SAM" id="MobiDB-lite"/>
    </source>
</evidence>
<proteinExistence type="predicted"/>
<dbReference type="Proteomes" id="UP000632063">
    <property type="component" value="Unassembled WGS sequence"/>
</dbReference>
<gene>
    <name evidence="2" type="ORF">IG616_01310</name>
</gene>
<name>A0ABR9CIR0_9HYPH</name>
<dbReference type="EMBL" id="JACYXI010000001">
    <property type="protein sequence ID" value="MBD8890172.1"/>
    <property type="molecule type" value="Genomic_DNA"/>
</dbReference>
<accession>A0ABR9CIR0</accession>
<reference evidence="3" key="1">
    <citation type="submission" date="2020-09" db="EMBL/GenBank/DDBJ databases">
        <title>The genome sequence of strain Labrenzia suaedae 4C16A.</title>
        <authorList>
            <person name="Liu Y."/>
        </authorList>
    </citation>
    <scope>NUCLEOTIDE SEQUENCE [LARGE SCALE GENOMIC DNA]</scope>
    <source>
        <strain evidence="3">4C16A</strain>
    </source>
</reference>
<comment type="caution">
    <text evidence="2">The sequence shown here is derived from an EMBL/GenBank/DDBJ whole genome shotgun (WGS) entry which is preliminary data.</text>
</comment>